<dbReference type="Pfam" id="PF12833">
    <property type="entry name" value="HTH_18"/>
    <property type="match status" value="1"/>
</dbReference>
<dbReference type="Proteomes" id="UP000240418">
    <property type="component" value="Unassembled WGS sequence"/>
</dbReference>
<dbReference type="AlphaFoldDB" id="A0A2P8FJL2"/>
<gene>
    <name evidence="5" type="ORF">CLV88_101334</name>
</gene>
<keyword evidence="6" id="KW-1185">Reference proteome</keyword>
<dbReference type="EMBL" id="PYGJ01000001">
    <property type="protein sequence ID" value="PSL21910.1"/>
    <property type="molecule type" value="Genomic_DNA"/>
</dbReference>
<dbReference type="GO" id="GO:0005829">
    <property type="term" value="C:cytosol"/>
    <property type="evidence" value="ECO:0007669"/>
    <property type="project" value="TreeGrafter"/>
</dbReference>
<dbReference type="PROSITE" id="PS01124">
    <property type="entry name" value="HTH_ARAC_FAMILY_2"/>
    <property type="match status" value="1"/>
</dbReference>
<evidence type="ECO:0000256" key="1">
    <source>
        <dbReference type="ARBA" id="ARBA00023015"/>
    </source>
</evidence>
<evidence type="ECO:0000259" key="4">
    <source>
        <dbReference type="PROSITE" id="PS01124"/>
    </source>
</evidence>
<dbReference type="InterPro" id="IPR009057">
    <property type="entry name" value="Homeodomain-like_sf"/>
</dbReference>
<reference evidence="5 6" key="1">
    <citation type="submission" date="2018-03" db="EMBL/GenBank/DDBJ databases">
        <title>Genomic Encyclopedia of Archaeal and Bacterial Type Strains, Phase II (KMG-II): from individual species to whole genera.</title>
        <authorList>
            <person name="Goeker M."/>
        </authorList>
    </citation>
    <scope>NUCLEOTIDE SEQUENCE [LARGE SCALE GENOMIC DNA]</scope>
    <source>
        <strain evidence="5 6">DSM 100673</strain>
    </source>
</reference>
<evidence type="ECO:0000256" key="3">
    <source>
        <dbReference type="ARBA" id="ARBA00023163"/>
    </source>
</evidence>
<evidence type="ECO:0000313" key="6">
    <source>
        <dbReference type="Proteomes" id="UP000240418"/>
    </source>
</evidence>
<proteinExistence type="predicted"/>
<dbReference type="Pfam" id="PF12625">
    <property type="entry name" value="Arabinose_bd"/>
    <property type="match status" value="1"/>
</dbReference>
<protein>
    <submittedName>
        <fullName evidence="5">AraC family transcriptional regulator</fullName>
    </submittedName>
</protein>
<feature type="domain" description="HTH araC/xylS-type" evidence="4">
    <location>
        <begin position="238"/>
        <end position="336"/>
    </location>
</feature>
<dbReference type="GO" id="GO:0000976">
    <property type="term" value="F:transcription cis-regulatory region binding"/>
    <property type="evidence" value="ECO:0007669"/>
    <property type="project" value="TreeGrafter"/>
</dbReference>
<dbReference type="SUPFAM" id="SSF46689">
    <property type="entry name" value="Homeodomain-like"/>
    <property type="match status" value="1"/>
</dbReference>
<dbReference type="OrthoDB" id="9805730at2"/>
<keyword evidence="2" id="KW-0238">DNA-binding</keyword>
<dbReference type="InterPro" id="IPR032687">
    <property type="entry name" value="AraC-type_N"/>
</dbReference>
<keyword evidence="1" id="KW-0805">Transcription regulation</keyword>
<dbReference type="Gene3D" id="1.10.10.60">
    <property type="entry name" value="Homeodomain-like"/>
    <property type="match status" value="1"/>
</dbReference>
<keyword evidence="3" id="KW-0804">Transcription</keyword>
<dbReference type="InterPro" id="IPR018060">
    <property type="entry name" value="HTH_AraC"/>
</dbReference>
<name>A0A2P8FJL2_9RHOB</name>
<dbReference type="GO" id="GO:0003700">
    <property type="term" value="F:DNA-binding transcription factor activity"/>
    <property type="evidence" value="ECO:0007669"/>
    <property type="project" value="InterPro"/>
</dbReference>
<organism evidence="5 6">
    <name type="scientific">Shimia abyssi</name>
    <dbReference type="NCBI Taxonomy" id="1662395"/>
    <lineage>
        <taxon>Bacteria</taxon>
        <taxon>Pseudomonadati</taxon>
        <taxon>Pseudomonadota</taxon>
        <taxon>Alphaproteobacteria</taxon>
        <taxon>Rhodobacterales</taxon>
        <taxon>Roseobacteraceae</taxon>
    </lineage>
</organism>
<dbReference type="PANTHER" id="PTHR47894">
    <property type="entry name" value="HTH-TYPE TRANSCRIPTIONAL REGULATOR GADX"/>
    <property type="match status" value="1"/>
</dbReference>
<accession>A0A2P8FJL2</accession>
<dbReference type="RefSeq" id="WP_106606624.1">
    <property type="nucleotide sequence ID" value="NZ_PYGJ01000001.1"/>
</dbReference>
<evidence type="ECO:0000256" key="2">
    <source>
        <dbReference type="ARBA" id="ARBA00023125"/>
    </source>
</evidence>
<evidence type="ECO:0000313" key="5">
    <source>
        <dbReference type="EMBL" id="PSL21910.1"/>
    </source>
</evidence>
<dbReference type="PANTHER" id="PTHR47894:SF1">
    <property type="entry name" value="HTH-TYPE TRANSCRIPTIONAL REGULATOR VQSM"/>
    <property type="match status" value="1"/>
</dbReference>
<comment type="caution">
    <text evidence="5">The sequence shown here is derived from an EMBL/GenBank/DDBJ whole genome shotgun (WGS) entry which is preliminary data.</text>
</comment>
<dbReference type="SMART" id="SM00342">
    <property type="entry name" value="HTH_ARAC"/>
    <property type="match status" value="1"/>
</dbReference>
<sequence length="346" mass="38743">MPNRQNSHIAAIARDFALYLMDQGYSEQHVFAGTGLTLDAIREDGAQAPLPDIIAVFNRGRALTGNDLIGFEWGKIRRSDRMGLIGYMGRTSPTLERLLLNLARYRRVFSKPIEMDVSRLASEGAYVWTYRLPKGIDPTQFVESQATHMVVGFTRAIQKHPRPRSLAFEHHRPRNREVIERFFVCPVQFGAPRNEIVFDTADLKRPIVTSDEALNKILLEHCELVLSQTPPDSSDVRIQVERAIADRLSAGQATQDQIARDIGVSPRTLARRLGDAGTSYHKVLADLRRALAERYLRDGQVTQSEIAYLLGYADVSSFATAFKRWTGHSPGGLRKVSEYGNGHASA</sequence>